<keyword evidence="2" id="KW-1185">Reference proteome</keyword>
<evidence type="ECO:0000313" key="2">
    <source>
        <dbReference type="Proteomes" id="UP001187682"/>
    </source>
</evidence>
<dbReference type="AlphaFoldDB" id="A0AAE8MUY2"/>
<proteinExistence type="predicted"/>
<name>A0AAE8MUY2_9PEZI</name>
<evidence type="ECO:0000313" key="1">
    <source>
        <dbReference type="EMBL" id="SPN99498.1"/>
    </source>
</evidence>
<gene>
    <name evidence="1" type="ORF">DNG_02350</name>
</gene>
<protein>
    <submittedName>
        <fullName evidence="1">Related to component of translocase of the outer mitochondrial membrane complex</fullName>
    </submittedName>
</protein>
<dbReference type="Proteomes" id="UP001187682">
    <property type="component" value="Unassembled WGS sequence"/>
</dbReference>
<dbReference type="EMBL" id="ONZQ02000003">
    <property type="protein sequence ID" value="SPN99498.1"/>
    <property type="molecule type" value="Genomic_DNA"/>
</dbReference>
<reference evidence="1" key="1">
    <citation type="submission" date="2018-03" db="EMBL/GenBank/DDBJ databases">
        <authorList>
            <person name="Guldener U."/>
        </authorList>
    </citation>
    <scope>NUCLEOTIDE SEQUENCE</scope>
</reference>
<comment type="caution">
    <text evidence="1">The sequence shown here is derived from an EMBL/GenBank/DDBJ whole genome shotgun (WGS) entry which is preliminary data.</text>
</comment>
<organism evidence="1 2">
    <name type="scientific">Cephalotrichum gorgonifer</name>
    <dbReference type="NCBI Taxonomy" id="2041049"/>
    <lineage>
        <taxon>Eukaryota</taxon>
        <taxon>Fungi</taxon>
        <taxon>Dikarya</taxon>
        <taxon>Ascomycota</taxon>
        <taxon>Pezizomycotina</taxon>
        <taxon>Sordariomycetes</taxon>
        <taxon>Hypocreomycetidae</taxon>
        <taxon>Microascales</taxon>
        <taxon>Microascaceae</taxon>
        <taxon>Cephalotrichum</taxon>
    </lineage>
</organism>
<sequence>MPQQQRVVVQRGGPVGSSPQGFIGSTYATLTSADNAAIVRSLLAFGAGVAIFSSSWAELLLPPYAEPPIFRPRLLFPGPFESWN</sequence>
<accession>A0AAE8MUY2</accession>